<accession>A0A9W6TE84</accession>
<dbReference type="InterPro" id="IPR052050">
    <property type="entry name" value="SecEffector_AnkRepeat"/>
</dbReference>
<dbReference type="OrthoDB" id="543798at2759"/>
<evidence type="ECO:0000313" key="2">
    <source>
        <dbReference type="Proteomes" id="UP001165083"/>
    </source>
</evidence>
<proteinExistence type="predicted"/>
<protein>
    <submittedName>
        <fullName evidence="1">Unnamed protein product</fullName>
    </submittedName>
</protein>
<dbReference type="PANTHER" id="PTHR46586">
    <property type="entry name" value="ANKYRIN REPEAT-CONTAINING PROTEIN"/>
    <property type="match status" value="1"/>
</dbReference>
<comment type="caution">
    <text evidence="1">The sequence shown here is derived from an EMBL/GenBank/DDBJ whole genome shotgun (WGS) entry which is preliminary data.</text>
</comment>
<evidence type="ECO:0000313" key="1">
    <source>
        <dbReference type="EMBL" id="GMF10911.1"/>
    </source>
</evidence>
<dbReference type="Pfam" id="PF12796">
    <property type="entry name" value="Ank_2"/>
    <property type="match status" value="2"/>
</dbReference>
<dbReference type="Pfam" id="PF13637">
    <property type="entry name" value="Ank_4"/>
    <property type="match status" value="1"/>
</dbReference>
<name>A0A9W6TE84_9STRA</name>
<dbReference type="EMBL" id="BSXW01000057">
    <property type="protein sequence ID" value="GMF10911.1"/>
    <property type="molecule type" value="Genomic_DNA"/>
</dbReference>
<sequence>MASKGSGTDDAFLLTVVHFVVRECLHTRGIEIAHVSRTIDDFLNDLPQYWSLEEAYKRTGSLRCMQYFASREPNLLPTFYHAWVVNNVSEMAIKRGDIEALKWLLEVYSPNLSITASAVAAAGEGRLDVLQWLYLKHQSRVHWGGAEWCEAVRGGRNDVVEWLRNFVKPHKEAAPQLMLNAAKAGNLQLVQWLRKEYELSASNAFDEAIRGHQWRLAKWIIMNEAVEDPNIAMDAIAEDGDLPFLQWVYAHNFGRPTPRALEVAAFNGHLDIIEWLHVGPAKLALSFSVFNEAAQGGHLEVVKWLHAHQCPLTTTAMDSAAENGHLDVVQWLYKNRKECCTSRALDRAARNGHLDIVQWLDSTRESFYCPAAINRAAESGHLEVVQWLHANRAEGCSAEALDCACHQGHLRVAKWLHATRSEGCGKWTMDLAAGGGHLDVVKWLHEDLHKSCTTWAMDSAAREGYLDVMKWLHANRTEGCTAEAMSMAASNGHMDVVRWLQQNRTEGCTPTALKNAIVEGYLDVAMFLHRERGLRYSFPSDVTLKGLRIEMVEWLLSTCRRELEQGIKFQVVRRDWYFNDWMRRQSMEIVHQDDSSVVWKWSPRA</sequence>
<dbReference type="InterPro" id="IPR002110">
    <property type="entry name" value="Ankyrin_rpt"/>
</dbReference>
<gene>
    <name evidence="1" type="ORF">Plil01_000166900</name>
</gene>
<dbReference type="PANTHER" id="PTHR46586:SF3">
    <property type="entry name" value="ANKYRIN REPEAT-CONTAINING PROTEIN"/>
    <property type="match status" value="1"/>
</dbReference>
<dbReference type="AlphaFoldDB" id="A0A9W6TE84"/>
<dbReference type="Proteomes" id="UP001165083">
    <property type="component" value="Unassembled WGS sequence"/>
</dbReference>
<dbReference type="SUPFAM" id="SSF48403">
    <property type="entry name" value="Ankyrin repeat"/>
    <property type="match status" value="1"/>
</dbReference>
<dbReference type="Gene3D" id="1.25.40.20">
    <property type="entry name" value="Ankyrin repeat-containing domain"/>
    <property type="match status" value="4"/>
</dbReference>
<organism evidence="1 2">
    <name type="scientific">Phytophthora lilii</name>
    <dbReference type="NCBI Taxonomy" id="2077276"/>
    <lineage>
        <taxon>Eukaryota</taxon>
        <taxon>Sar</taxon>
        <taxon>Stramenopiles</taxon>
        <taxon>Oomycota</taxon>
        <taxon>Peronosporomycetes</taxon>
        <taxon>Peronosporales</taxon>
        <taxon>Peronosporaceae</taxon>
        <taxon>Phytophthora</taxon>
    </lineage>
</organism>
<reference evidence="1" key="1">
    <citation type="submission" date="2023-04" db="EMBL/GenBank/DDBJ databases">
        <title>Phytophthora lilii NBRC 32176.</title>
        <authorList>
            <person name="Ichikawa N."/>
            <person name="Sato H."/>
            <person name="Tonouchi N."/>
        </authorList>
    </citation>
    <scope>NUCLEOTIDE SEQUENCE</scope>
    <source>
        <strain evidence="1">NBRC 32176</strain>
    </source>
</reference>
<dbReference type="InterPro" id="IPR036770">
    <property type="entry name" value="Ankyrin_rpt-contain_sf"/>
</dbReference>
<keyword evidence="2" id="KW-1185">Reference proteome</keyword>